<reference evidence="8 9" key="1">
    <citation type="submission" date="2017-02" db="EMBL/GenBank/DDBJ databases">
        <authorList>
            <person name="Peterson S.W."/>
        </authorList>
    </citation>
    <scope>NUCLEOTIDE SEQUENCE [LARGE SCALE GENOMIC DNA]</scope>
    <source>
        <strain evidence="8 9">DSM 18034</strain>
    </source>
</reference>
<dbReference type="Gene3D" id="3.40.50.880">
    <property type="match status" value="1"/>
</dbReference>
<dbReference type="PROSITE" id="PS51273">
    <property type="entry name" value="GATASE_TYPE_1"/>
    <property type="match status" value="1"/>
</dbReference>
<dbReference type="GO" id="GO:0005524">
    <property type="term" value="F:ATP binding"/>
    <property type="evidence" value="ECO:0007669"/>
    <property type="project" value="UniProtKB-KW"/>
</dbReference>
<gene>
    <name evidence="8" type="ORF">SAMN02745702_01582</name>
</gene>
<dbReference type="Proteomes" id="UP000189733">
    <property type="component" value="Unassembled WGS sequence"/>
</dbReference>
<evidence type="ECO:0000256" key="1">
    <source>
        <dbReference type="ARBA" id="ARBA00022490"/>
    </source>
</evidence>
<keyword evidence="9" id="KW-1185">Reference proteome</keyword>
<keyword evidence="5" id="KW-0378">Hydrolase</keyword>
<dbReference type="PIRSF" id="PIRSF001586">
    <property type="entry name" value="FGAM_synth_I"/>
    <property type="match status" value="1"/>
</dbReference>
<organism evidence="8 9">
    <name type="scientific">Desulfobaculum bizertense DSM 18034</name>
    <dbReference type="NCBI Taxonomy" id="1121442"/>
    <lineage>
        <taxon>Bacteria</taxon>
        <taxon>Pseudomonadati</taxon>
        <taxon>Thermodesulfobacteriota</taxon>
        <taxon>Desulfovibrionia</taxon>
        <taxon>Desulfovibrionales</taxon>
        <taxon>Desulfovibrionaceae</taxon>
        <taxon>Desulfobaculum</taxon>
    </lineage>
</organism>
<dbReference type="Pfam" id="PF13507">
    <property type="entry name" value="GATase_5"/>
    <property type="match status" value="1"/>
</dbReference>
<name>A0A1T4W3Y1_9BACT</name>
<dbReference type="EMBL" id="FUYA01000004">
    <property type="protein sequence ID" value="SKA71946.1"/>
    <property type="molecule type" value="Genomic_DNA"/>
</dbReference>
<keyword evidence="3" id="KW-0547">Nucleotide-binding</keyword>
<dbReference type="InterPro" id="IPR010075">
    <property type="entry name" value="PRibForGlyAmidine_synth_PurQ"/>
</dbReference>
<protein>
    <submittedName>
        <fullName evidence="8">Phosphoribosylformylglycinamidine synthase</fullName>
    </submittedName>
</protein>
<dbReference type="OrthoDB" id="9804441at2"/>
<evidence type="ECO:0000256" key="7">
    <source>
        <dbReference type="ARBA" id="ARBA00022962"/>
    </source>
</evidence>
<dbReference type="InterPro" id="IPR029062">
    <property type="entry name" value="Class_I_gatase-like"/>
</dbReference>
<evidence type="ECO:0000313" key="8">
    <source>
        <dbReference type="EMBL" id="SKA71946.1"/>
    </source>
</evidence>
<accession>A0A1T4W3Y1</accession>
<dbReference type="AlphaFoldDB" id="A0A1T4W3Y1"/>
<dbReference type="GO" id="GO:0016787">
    <property type="term" value="F:hydrolase activity"/>
    <property type="evidence" value="ECO:0007669"/>
    <property type="project" value="UniProtKB-KW"/>
</dbReference>
<dbReference type="SMART" id="SM01211">
    <property type="entry name" value="GATase_5"/>
    <property type="match status" value="1"/>
</dbReference>
<evidence type="ECO:0000256" key="2">
    <source>
        <dbReference type="ARBA" id="ARBA00022598"/>
    </source>
</evidence>
<dbReference type="STRING" id="1121442.SAMN02745702_01582"/>
<dbReference type="GO" id="GO:0005737">
    <property type="term" value="C:cytoplasm"/>
    <property type="evidence" value="ECO:0007669"/>
    <property type="project" value="TreeGrafter"/>
</dbReference>
<keyword evidence="1" id="KW-0963">Cytoplasm</keyword>
<sequence length="269" mass="29071">MAEVRTLVITGNGTNCEKESAFAAELAGADSATVVYFSDLIAGRCRLEDYNFLIFPGGFLDGDDLGAAQAAALRWQFATTGDGTPLIDQLNAFFNAGGLILGICNGFQLLVKLGLLPAVGGKYFERQVTLSHNDSAKFEDRWVHLKANPKSPCVFTKGLDILEMPVRHGEGKLVARDEATLQGLVENDLVALQYAHPESGDVTQEYPFNPNGSPYGIAGLTDPTGRILGLMPHPEAFNHPTNHPGWTRGERPTLGTILVENAVKYIKSR</sequence>
<evidence type="ECO:0000256" key="5">
    <source>
        <dbReference type="ARBA" id="ARBA00022801"/>
    </source>
</evidence>
<keyword evidence="6" id="KW-0067">ATP-binding</keyword>
<proteinExistence type="predicted"/>
<evidence type="ECO:0000256" key="3">
    <source>
        <dbReference type="ARBA" id="ARBA00022741"/>
    </source>
</evidence>
<dbReference type="PANTHER" id="PTHR10099:SF1">
    <property type="entry name" value="PHOSPHORIBOSYLFORMYLGLYCINAMIDINE SYNTHASE"/>
    <property type="match status" value="1"/>
</dbReference>
<dbReference type="GO" id="GO:0006189">
    <property type="term" value="P:'de novo' IMP biosynthetic process"/>
    <property type="evidence" value="ECO:0007669"/>
    <property type="project" value="InterPro"/>
</dbReference>
<evidence type="ECO:0000256" key="6">
    <source>
        <dbReference type="ARBA" id="ARBA00022840"/>
    </source>
</evidence>
<dbReference type="GO" id="GO:0004642">
    <property type="term" value="F:phosphoribosylformylglycinamidine synthase activity"/>
    <property type="evidence" value="ECO:0007669"/>
    <property type="project" value="InterPro"/>
</dbReference>
<keyword evidence="4" id="KW-0658">Purine biosynthesis</keyword>
<dbReference type="SUPFAM" id="SSF52317">
    <property type="entry name" value="Class I glutamine amidotransferase-like"/>
    <property type="match status" value="1"/>
</dbReference>
<dbReference type="RefSeq" id="WP_078684855.1">
    <property type="nucleotide sequence ID" value="NZ_FUYA01000004.1"/>
</dbReference>
<keyword evidence="7" id="KW-0315">Glutamine amidotransferase</keyword>
<keyword evidence="2" id="KW-0436">Ligase</keyword>
<evidence type="ECO:0000313" key="9">
    <source>
        <dbReference type="Proteomes" id="UP000189733"/>
    </source>
</evidence>
<dbReference type="PANTHER" id="PTHR10099">
    <property type="entry name" value="PHOSPHORIBOSYLFORMYLGLYCINAMIDINE SYNTHASE"/>
    <property type="match status" value="1"/>
</dbReference>
<evidence type="ECO:0000256" key="4">
    <source>
        <dbReference type="ARBA" id="ARBA00022755"/>
    </source>
</evidence>